<dbReference type="EMBL" id="LWHJ01000028">
    <property type="protein sequence ID" value="OAQ39253.1"/>
    <property type="molecule type" value="Genomic_DNA"/>
</dbReference>
<feature type="modified residue" description="4-aspartylphosphate" evidence="1">
    <location>
        <position position="60"/>
    </location>
</feature>
<evidence type="ECO:0000256" key="1">
    <source>
        <dbReference type="PROSITE-ProRule" id="PRU00169"/>
    </source>
</evidence>
<organism evidence="3 4">
    <name type="scientific">Pedobacter psychrophilus</name>
    <dbReference type="NCBI Taxonomy" id="1826909"/>
    <lineage>
        <taxon>Bacteria</taxon>
        <taxon>Pseudomonadati</taxon>
        <taxon>Bacteroidota</taxon>
        <taxon>Sphingobacteriia</taxon>
        <taxon>Sphingobacteriales</taxon>
        <taxon>Sphingobacteriaceae</taxon>
        <taxon>Pedobacter</taxon>
    </lineage>
</organism>
<accession>A0A179DFK7</accession>
<dbReference type="InterPro" id="IPR011006">
    <property type="entry name" value="CheY-like_superfamily"/>
</dbReference>
<gene>
    <name evidence="3" type="ORF">A5893_11340</name>
</gene>
<evidence type="ECO:0000259" key="2">
    <source>
        <dbReference type="PROSITE" id="PS50110"/>
    </source>
</evidence>
<comment type="caution">
    <text evidence="3">The sequence shown here is derived from an EMBL/GenBank/DDBJ whole genome shotgun (WGS) entry which is preliminary data.</text>
</comment>
<keyword evidence="1" id="KW-0597">Phosphoprotein</keyword>
<dbReference type="PANTHER" id="PTHR44520:SF2">
    <property type="entry name" value="RESPONSE REGULATOR RCP1"/>
    <property type="match status" value="1"/>
</dbReference>
<dbReference type="SUPFAM" id="SSF52172">
    <property type="entry name" value="CheY-like"/>
    <property type="match status" value="1"/>
</dbReference>
<dbReference type="GO" id="GO:0000160">
    <property type="term" value="P:phosphorelay signal transduction system"/>
    <property type="evidence" value="ECO:0007669"/>
    <property type="project" value="InterPro"/>
</dbReference>
<feature type="domain" description="Response regulatory" evidence="2">
    <location>
        <begin position="4"/>
        <end position="127"/>
    </location>
</feature>
<dbReference type="RefSeq" id="WP_068822777.1">
    <property type="nucleotide sequence ID" value="NZ_LWHJ01000028.1"/>
</dbReference>
<evidence type="ECO:0000313" key="3">
    <source>
        <dbReference type="EMBL" id="OAQ39253.1"/>
    </source>
</evidence>
<proteinExistence type="predicted"/>
<reference evidence="3 4" key="1">
    <citation type="submission" date="2016-04" db="EMBL/GenBank/DDBJ databases">
        <authorList>
            <person name="Evans L.H."/>
            <person name="Alamgir A."/>
            <person name="Owens N."/>
            <person name="Weber N.D."/>
            <person name="Virtaneva K."/>
            <person name="Barbian K."/>
            <person name="Babar A."/>
            <person name="Rosenke K."/>
        </authorList>
    </citation>
    <scope>NUCLEOTIDE SEQUENCE [LARGE SCALE GENOMIC DNA]</scope>
    <source>
        <strain evidence="3 4">CCM 8644</strain>
    </source>
</reference>
<dbReference type="InterPro" id="IPR052893">
    <property type="entry name" value="TCS_response_regulator"/>
</dbReference>
<evidence type="ECO:0000313" key="4">
    <source>
        <dbReference type="Proteomes" id="UP000078459"/>
    </source>
</evidence>
<dbReference type="STRING" id="1826909.A5893_11340"/>
<dbReference type="Gene3D" id="3.40.50.2300">
    <property type="match status" value="1"/>
</dbReference>
<dbReference type="Pfam" id="PF00072">
    <property type="entry name" value="Response_reg"/>
    <property type="match status" value="1"/>
</dbReference>
<dbReference type="PANTHER" id="PTHR44520">
    <property type="entry name" value="RESPONSE REGULATOR RCP1-RELATED"/>
    <property type="match status" value="1"/>
</dbReference>
<protein>
    <recommendedName>
        <fullName evidence="2">Response regulatory domain-containing protein</fullName>
    </recommendedName>
</protein>
<dbReference type="PROSITE" id="PS50110">
    <property type="entry name" value="RESPONSE_REGULATORY"/>
    <property type="match status" value="1"/>
</dbReference>
<name>A0A179DFK7_9SPHI</name>
<reference evidence="3 4" key="2">
    <citation type="submission" date="2016-06" db="EMBL/GenBank/DDBJ databases">
        <title>Pedobacter psychrophilus sp. nov., isolated from Antarctic fragmentary rock.</title>
        <authorList>
            <person name="Svec P."/>
        </authorList>
    </citation>
    <scope>NUCLEOTIDE SEQUENCE [LARGE SCALE GENOMIC DNA]</scope>
    <source>
        <strain evidence="3 4">CCM 8644</strain>
    </source>
</reference>
<dbReference type="AlphaFoldDB" id="A0A179DFK7"/>
<dbReference type="OrthoDB" id="7631574at2"/>
<sequence length="131" mass="15384">MEKFFWIADDDADDRMIIKEAFEENDFDQSLTFFEDGERVLEKFNERLDSRHYPSLLILDLNMPKVNGIELLGRIKKDDKTKHIPIVILSTSKSNVDREKVLNLGADDFITKPFSFNHMIQITKELIEKYG</sequence>
<dbReference type="Proteomes" id="UP000078459">
    <property type="component" value="Unassembled WGS sequence"/>
</dbReference>
<keyword evidence="4" id="KW-1185">Reference proteome</keyword>
<dbReference type="SMART" id="SM00448">
    <property type="entry name" value="REC"/>
    <property type="match status" value="1"/>
</dbReference>
<dbReference type="InterPro" id="IPR001789">
    <property type="entry name" value="Sig_transdc_resp-reg_receiver"/>
</dbReference>